<feature type="domain" description="Endonuclease/exonuclease/phosphatase" evidence="1">
    <location>
        <begin position="16"/>
        <end position="92"/>
    </location>
</feature>
<dbReference type="InterPro" id="IPR036691">
    <property type="entry name" value="Endo/exonu/phosph_ase_sf"/>
</dbReference>
<evidence type="ECO:0000259" key="1">
    <source>
        <dbReference type="Pfam" id="PF03372"/>
    </source>
</evidence>
<protein>
    <recommendedName>
        <fullName evidence="1">Endonuclease/exonuclease/phosphatase domain-containing protein</fullName>
    </recommendedName>
</protein>
<organism evidence="2 3">
    <name type="scientific">Acanthoscelides obtectus</name>
    <name type="common">Bean weevil</name>
    <name type="synonym">Bruchus obtectus</name>
    <dbReference type="NCBI Taxonomy" id="200917"/>
    <lineage>
        <taxon>Eukaryota</taxon>
        <taxon>Metazoa</taxon>
        <taxon>Ecdysozoa</taxon>
        <taxon>Arthropoda</taxon>
        <taxon>Hexapoda</taxon>
        <taxon>Insecta</taxon>
        <taxon>Pterygota</taxon>
        <taxon>Neoptera</taxon>
        <taxon>Endopterygota</taxon>
        <taxon>Coleoptera</taxon>
        <taxon>Polyphaga</taxon>
        <taxon>Cucujiformia</taxon>
        <taxon>Chrysomeloidea</taxon>
        <taxon>Chrysomelidae</taxon>
        <taxon>Bruchinae</taxon>
        <taxon>Bruchini</taxon>
        <taxon>Acanthoscelides</taxon>
    </lineage>
</organism>
<dbReference type="AlphaFoldDB" id="A0A9P0LRK3"/>
<sequence length="100" mass="11494">MEPVSITKKCKIGHLNIRSLMSSFDAFTDMMNEDDFDILALTETWLSPDITMDVVNIRNFNFFRKDRLSRGGGCGVYIRQDIRAEIIDDDVTLNTVPFLE</sequence>
<dbReference type="Pfam" id="PF03372">
    <property type="entry name" value="Exo_endo_phos"/>
    <property type="match status" value="1"/>
</dbReference>
<reference evidence="2" key="1">
    <citation type="submission" date="2022-03" db="EMBL/GenBank/DDBJ databases">
        <authorList>
            <person name="Sayadi A."/>
        </authorList>
    </citation>
    <scope>NUCLEOTIDE SEQUENCE</scope>
</reference>
<dbReference type="GO" id="GO:0003824">
    <property type="term" value="F:catalytic activity"/>
    <property type="evidence" value="ECO:0007669"/>
    <property type="project" value="InterPro"/>
</dbReference>
<dbReference type="InterPro" id="IPR005135">
    <property type="entry name" value="Endo/exonuclease/phosphatase"/>
</dbReference>
<gene>
    <name evidence="2" type="ORF">ACAOBT_LOCUS23817</name>
</gene>
<dbReference type="EMBL" id="CAKOFQ010007293">
    <property type="protein sequence ID" value="CAH1997537.1"/>
    <property type="molecule type" value="Genomic_DNA"/>
</dbReference>
<accession>A0A9P0LRK3</accession>
<evidence type="ECO:0000313" key="3">
    <source>
        <dbReference type="Proteomes" id="UP001152888"/>
    </source>
</evidence>
<comment type="caution">
    <text evidence="2">The sequence shown here is derived from an EMBL/GenBank/DDBJ whole genome shotgun (WGS) entry which is preliminary data.</text>
</comment>
<dbReference type="Gene3D" id="3.60.10.10">
    <property type="entry name" value="Endonuclease/exonuclease/phosphatase"/>
    <property type="match status" value="1"/>
</dbReference>
<dbReference type="OrthoDB" id="6762350at2759"/>
<evidence type="ECO:0000313" key="2">
    <source>
        <dbReference type="EMBL" id="CAH1997537.1"/>
    </source>
</evidence>
<keyword evidence="3" id="KW-1185">Reference proteome</keyword>
<dbReference type="Proteomes" id="UP001152888">
    <property type="component" value="Unassembled WGS sequence"/>
</dbReference>
<proteinExistence type="predicted"/>
<name>A0A9P0LRK3_ACAOB</name>
<dbReference type="SUPFAM" id="SSF56219">
    <property type="entry name" value="DNase I-like"/>
    <property type="match status" value="1"/>
</dbReference>